<protein>
    <submittedName>
        <fullName evidence="1">Uncharacterized protein</fullName>
    </submittedName>
</protein>
<organism evidence="1 2">
    <name type="scientific">Gilvimarinus xylanilyticus</name>
    <dbReference type="NCBI Taxonomy" id="2944139"/>
    <lineage>
        <taxon>Bacteria</taxon>
        <taxon>Pseudomonadati</taxon>
        <taxon>Pseudomonadota</taxon>
        <taxon>Gammaproteobacteria</taxon>
        <taxon>Cellvibrionales</taxon>
        <taxon>Cellvibrionaceae</taxon>
        <taxon>Gilvimarinus</taxon>
    </lineage>
</organism>
<reference evidence="1" key="1">
    <citation type="submission" date="2022-05" db="EMBL/GenBank/DDBJ databases">
        <authorList>
            <person name="Sun H.-N."/>
        </authorList>
    </citation>
    <scope>NUCLEOTIDE SEQUENCE</scope>
    <source>
        <strain evidence="1">HB14</strain>
    </source>
</reference>
<evidence type="ECO:0000313" key="1">
    <source>
        <dbReference type="EMBL" id="MCP8900926.1"/>
    </source>
</evidence>
<sequence>MGLGDPDYRIAFCIANRPALDHYPTLDGMVPLAPGELNYIVANTSNHWRKLFSVYAKFMYQLGPQLDWPERWQDYRDQFLLQPGSRTALLFSPPQGDSHKLHIVAGKTYAQSLNLSSLEWLDANFAVNSESHIVVSPYLDYRQLSNERLDRLVQLIERYKMLR</sequence>
<comment type="caution">
    <text evidence="1">The sequence shown here is derived from an EMBL/GenBank/DDBJ whole genome shotgun (WGS) entry which is preliminary data.</text>
</comment>
<dbReference type="Pfam" id="PF22098">
    <property type="entry name" value="DUF6942"/>
    <property type="match status" value="1"/>
</dbReference>
<accession>A0A9X2KUH6</accession>
<dbReference type="EMBL" id="JAMFTH010000008">
    <property type="protein sequence ID" value="MCP8900926.1"/>
    <property type="molecule type" value="Genomic_DNA"/>
</dbReference>
<name>A0A9X2KUH6_9GAMM</name>
<dbReference type="InterPro" id="IPR054222">
    <property type="entry name" value="DUF6942"/>
</dbReference>
<evidence type="ECO:0000313" key="2">
    <source>
        <dbReference type="Proteomes" id="UP001139319"/>
    </source>
</evidence>
<keyword evidence="2" id="KW-1185">Reference proteome</keyword>
<dbReference type="RefSeq" id="WP_253969211.1">
    <property type="nucleotide sequence ID" value="NZ_JAMFTH010000008.1"/>
</dbReference>
<gene>
    <name evidence="1" type="ORF">M6D89_16595</name>
</gene>
<dbReference type="Proteomes" id="UP001139319">
    <property type="component" value="Unassembled WGS sequence"/>
</dbReference>
<reference evidence="1" key="2">
    <citation type="submission" date="2023-01" db="EMBL/GenBank/DDBJ databases">
        <title>Gilvimarinus xylanilyticus HB14 isolated from Caulerpa lentillifera aquaculture base in Hainan, China.</title>
        <authorList>
            <person name="Zhang Y.-J."/>
        </authorList>
    </citation>
    <scope>NUCLEOTIDE SEQUENCE</scope>
    <source>
        <strain evidence="1">HB14</strain>
    </source>
</reference>
<proteinExistence type="predicted"/>
<dbReference type="AlphaFoldDB" id="A0A9X2KUH6"/>